<dbReference type="AlphaFoldDB" id="A0A644YCC9"/>
<dbReference type="Gene3D" id="3.40.630.30">
    <property type="match status" value="1"/>
</dbReference>
<organism evidence="1">
    <name type="scientific">bioreactor metagenome</name>
    <dbReference type="NCBI Taxonomy" id="1076179"/>
    <lineage>
        <taxon>unclassified sequences</taxon>
        <taxon>metagenomes</taxon>
        <taxon>ecological metagenomes</taxon>
    </lineage>
</organism>
<evidence type="ECO:0000313" key="1">
    <source>
        <dbReference type="EMBL" id="MPM25949.1"/>
    </source>
</evidence>
<evidence type="ECO:0008006" key="2">
    <source>
        <dbReference type="Google" id="ProtNLM"/>
    </source>
</evidence>
<comment type="caution">
    <text evidence="1">The sequence shown here is derived from an EMBL/GenBank/DDBJ whole genome shotgun (WGS) entry which is preliminary data.</text>
</comment>
<name>A0A644YCC9_9ZZZZ</name>
<dbReference type="InterPro" id="IPR016181">
    <property type="entry name" value="Acyl_CoA_acyltransferase"/>
</dbReference>
<reference evidence="1" key="1">
    <citation type="submission" date="2019-08" db="EMBL/GenBank/DDBJ databases">
        <authorList>
            <person name="Kucharzyk K."/>
            <person name="Murdoch R.W."/>
            <person name="Higgins S."/>
            <person name="Loffler F."/>
        </authorList>
    </citation>
    <scope>NUCLEOTIDE SEQUENCE</scope>
</reference>
<sequence length="214" mass="24027">MIGDSENAGSIGLHRSLGFEHAGVGKGFGWKKGRWVDIVWMRKALNGGDASAPDAAGIEGVEVGIELEHELHPAIEVKAKPDRTGRLLAQMGNHFAVVERVLKYRDPAQLGAAGIGRLQQRRGRIPVGTLRLELLRFFHQYLSLGFRIFPHIFPESPVKVPWRQRINRRRKNSEHQKDQKGPHFQIRIHSFILVEDSFPAPMRHTDAMGQATGL</sequence>
<protein>
    <recommendedName>
        <fullName evidence="2">N-acetyltransferase domain-containing protein</fullName>
    </recommendedName>
</protein>
<accession>A0A644YCC9</accession>
<proteinExistence type="predicted"/>
<dbReference type="EMBL" id="VSSQ01004615">
    <property type="protein sequence ID" value="MPM25949.1"/>
    <property type="molecule type" value="Genomic_DNA"/>
</dbReference>
<gene>
    <name evidence="1" type="ORF">SDC9_72450</name>
</gene>
<dbReference type="SUPFAM" id="SSF55729">
    <property type="entry name" value="Acyl-CoA N-acyltransferases (Nat)"/>
    <property type="match status" value="1"/>
</dbReference>